<reference evidence="13" key="1">
    <citation type="journal article" date="2017" name="Genome Announc.">
        <title>Genome sequences of Cyberlindnera fabianii 65, Pichia kudriavzevii 129, and Saccharomyces cerevisiae 131 isolated from fermented masau fruits in Zimbabwe.</title>
        <authorList>
            <person name="van Rijswijck I.M.H."/>
            <person name="Derks M.F.L."/>
            <person name="Abee T."/>
            <person name="de Ridder D."/>
            <person name="Smid E.J."/>
        </authorList>
    </citation>
    <scope>NUCLEOTIDE SEQUENCE [LARGE SCALE GENOMIC DNA]</scope>
    <source>
        <strain evidence="13">65</strain>
    </source>
</reference>
<name>A0A1V2L781_CYBFA</name>
<dbReference type="InterPro" id="IPR003395">
    <property type="entry name" value="RecF/RecN/SMC_N"/>
</dbReference>
<dbReference type="EMBL" id="MPUK01000004">
    <property type="protein sequence ID" value="ONH67465.1"/>
    <property type="molecule type" value="Genomic_DNA"/>
</dbReference>
<comment type="subcellular location">
    <subcellularLocation>
        <location evidence="2">Chromosome</location>
    </subcellularLocation>
    <subcellularLocation>
        <location evidence="1">Nucleus</location>
    </subcellularLocation>
</comment>
<organism evidence="12 13">
    <name type="scientific">Cyberlindnera fabianii</name>
    <name type="common">Yeast</name>
    <name type="synonym">Hansenula fabianii</name>
    <dbReference type="NCBI Taxonomy" id="36022"/>
    <lineage>
        <taxon>Eukaryota</taxon>
        <taxon>Fungi</taxon>
        <taxon>Dikarya</taxon>
        <taxon>Ascomycota</taxon>
        <taxon>Saccharomycotina</taxon>
        <taxon>Saccharomycetes</taxon>
        <taxon>Phaffomycetales</taxon>
        <taxon>Phaffomycetaceae</taxon>
        <taxon>Cyberlindnera</taxon>
    </lineage>
</organism>
<feature type="domain" description="RecF/RecN/SMC N-terminal" evidence="11">
    <location>
        <begin position="39"/>
        <end position="1043"/>
    </location>
</feature>
<evidence type="ECO:0000256" key="4">
    <source>
        <dbReference type="ARBA" id="ARBA00018687"/>
    </source>
</evidence>
<evidence type="ECO:0000256" key="7">
    <source>
        <dbReference type="ARBA" id="ARBA00022840"/>
    </source>
</evidence>
<evidence type="ECO:0000313" key="12">
    <source>
        <dbReference type="EMBL" id="ONH67465.1"/>
    </source>
</evidence>
<dbReference type="FunFam" id="3.40.50.300:FF:001301">
    <property type="entry name" value="Structural maintenance of chromosomes 5"/>
    <property type="match status" value="1"/>
</dbReference>
<evidence type="ECO:0000259" key="11">
    <source>
        <dbReference type="Pfam" id="PF02463"/>
    </source>
</evidence>
<keyword evidence="9" id="KW-0539">Nucleus</keyword>
<evidence type="ECO:0000256" key="1">
    <source>
        <dbReference type="ARBA" id="ARBA00004123"/>
    </source>
</evidence>
<dbReference type="GO" id="GO:0003697">
    <property type="term" value="F:single-stranded DNA binding"/>
    <property type="evidence" value="ECO:0007669"/>
    <property type="project" value="TreeGrafter"/>
</dbReference>
<keyword evidence="8 10" id="KW-0175">Coiled coil</keyword>
<accession>A0A1V2L781</accession>
<protein>
    <recommendedName>
        <fullName evidence="4">Structural maintenance of chromosomes protein 5</fullName>
    </recommendedName>
</protein>
<dbReference type="GO" id="GO:0000724">
    <property type="term" value="P:double-strand break repair via homologous recombination"/>
    <property type="evidence" value="ECO:0007669"/>
    <property type="project" value="TreeGrafter"/>
</dbReference>
<dbReference type="AlphaFoldDB" id="A0A1V2L781"/>
<gene>
    <name evidence="12" type="ORF">BON22_2693</name>
</gene>
<dbReference type="PANTHER" id="PTHR45916:SF1">
    <property type="entry name" value="STRUCTURAL MAINTENANCE OF CHROMOSOMES PROTEIN 5"/>
    <property type="match status" value="1"/>
</dbReference>
<sequence length="1087" mass="125348">MATQMDLNVYARDDFKTEIKRRKISSEIDGREKFPPGAIMRVKVKNFVVYASTEFLLSPSLNMIIAPNGTGKSTFVCAVCLGLAGHPTLLGRQKVVSEFIKNGEQFSTIEITLKNKNEEPDVVIRREIYLNNKSDWAINDKSSSEAKVKNFLLGLNVQLDNLCQFLPQEKVADFSKLTQEELLLETQRAVDVNMMSQHKELISLDKDKEELTAQLNEKTNEQSHLEEDKLRYEEEARKYEAFQKKKDELEDHKKLLPYAELQDLKVEERRLKKERDDIKAELQRYEDEMAPFRNAVDEIGEAADKFMNASHDKRKETDQLKKDVATKVSQLEDIDTKIDDCVSKIDQLEGRAIAKRKELEKKQLQLQEDEEKLNTIEVLDDETAKQYDEQSESLFAEKAELTNTREEIQDEVSRVKRLRENAERKLNGFKNQLKSNDPILLFDRPHFRKNYLAEGSKRAVHLLRTEFRDMREEFFEPPLLTLKADNTEFAGYLESLVNPRDLVAITAISRDAFNKHSKRFIEEKNVQVPMRYLSGNTYSKKLSTQQLNELGFEGYLVDFVKGPAPVIQMLCDTVFLHDVPVSRRPLSEAQIERLSKPINGHLLFKKFFSGDVQYTLSQSEYGSRNVMSRSQNVDNKNQYFTGTGVSDDVKQQLHTQIKNQEREIEEYKTEIESLREKRNARDQEIAAIEARANEVNKFVRQNREKLKTKQKIAQRIKLHNAAIKKLNSEATADYTKDILKYKRRISYLSVQKITANCDLADAQKKYNDVAQDITLLKIQQFEHLSRKAAIKSLFGAIEEKRDHLRTRHQAAKARLQELKNSKKAKELKEKAASYTEEEKERLSVYLTQYTQEGCFSVDGIQDKIAGIEAEMSMLGSGSKSSVNTLEKINNRLAQLGQEIPELNMKIKNLSQNIVEIRDDWEPKLNNMVQKISDKFSSIFPTVGSAGEVRVERGLKFSDWKMQIMVKFRDDAPLKALDSHTQSGGERAVSTVYYMISMQELTVSPFRVVDEINQGMDARNERIVHKNMVEIACQEHTSQYFLITPKLLTNLHYADKMRIHCIMAGPWTPDPRTNTEFLTLGATSIYAS</sequence>
<dbReference type="GO" id="GO:0005524">
    <property type="term" value="F:ATP binding"/>
    <property type="evidence" value="ECO:0007669"/>
    <property type="project" value="UniProtKB-KW"/>
</dbReference>
<dbReference type="GO" id="GO:0007059">
    <property type="term" value="P:chromosome segregation"/>
    <property type="evidence" value="ECO:0007669"/>
    <property type="project" value="UniProtKB-ARBA"/>
</dbReference>
<dbReference type="GO" id="GO:0005634">
    <property type="term" value="C:nucleus"/>
    <property type="evidence" value="ECO:0007669"/>
    <property type="project" value="UniProtKB-SubCell"/>
</dbReference>
<feature type="coiled-coil region" evidence="10">
    <location>
        <begin position="331"/>
        <end position="432"/>
    </location>
</feature>
<proteinExistence type="inferred from homology"/>
<evidence type="ECO:0000256" key="5">
    <source>
        <dbReference type="ARBA" id="ARBA00022454"/>
    </source>
</evidence>
<feature type="coiled-coil region" evidence="10">
    <location>
        <begin position="201"/>
        <end position="288"/>
    </location>
</feature>
<evidence type="ECO:0000256" key="10">
    <source>
        <dbReference type="SAM" id="Coils"/>
    </source>
</evidence>
<comment type="similarity">
    <text evidence="3">Belongs to the SMC family. SMC5 subfamily.</text>
</comment>
<feature type="coiled-coil region" evidence="10">
    <location>
        <begin position="885"/>
        <end position="919"/>
    </location>
</feature>
<evidence type="ECO:0000256" key="2">
    <source>
        <dbReference type="ARBA" id="ARBA00004286"/>
    </source>
</evidence>
<keyword evidence="6" id="KW-0547">Nucleotide-binding</keyword>
<dbReference type="InterPro" id="IPR027417">
    <property type="entry name" value="P-loop_NTPase"/>
</dbReference>
<evidence type="ECO:0000256" key="8">
    <source>
        <dbReference type="ARBA" id="ARBA00023054"/>
    </source>
</evidence>
<evidence type="ECO:0000256" key="6">
    <source>
        <dbReference type="ARBA" id="ARBA00022741"/>
    </source>
</evidence>
<dbReference type="Proteomes" id="UP000189513">
    <property type="component" value="Unassembled WGS sequence"/>
</dbReference>
<evidence type="ECO:0000313" key="13">
    <source>
        <dbReference type="Proteomes" id="UP000189513"/>
    </source>
</evidence>
<dbReference type="STRING" id="36022.A0A1V2L781"/>
<keyword evidence="7" id="KW-0067">ATP-binding</keyword>
<dbReference type="SUPFAM" id="SSF52540">
    <property type="entry name" value="P-loop containing nucleoside triphosphate hydrolases"/>
    <property type="match status" value="2"/>
</dbReference>
<keyword evidence="13" id="KW-1185">Reference proteome</keyword>
<dbReference type="PANTHER" id="PTHR45916">
    <property type="entry name" value="STRUCTURAL MAINTENANCE OF CHROMOSOMES PROTEIN 5"/>
    <property type="match status" value="1"/>
</dbReference>
<evidence type="ECO:0000256" key="9">
    <source>
        <dbReference type="ARBA" id="ARBA00023242"/>
    </source>
</evidence>
<dbReference type="Pfam" id="PF02463">
    <property type="entry name" value="SMC_N"/>
    <property type="match status" value="1"/>
</dbReference>
<keyword evidence="5" id="KW-0158">Chromosome</keyword>
<dbReference type="Gene3D" id="3.40.50.300">
    <property type="entry name" value="P-loop containing nucleotide triphosphate hydrolases"/>
    <property type="match status" value="2"/>
</dbReference>
<feature type="coiled-coil region" evidence="10">
    <location>
        <begin position="759"/>
        <end position="828"/>
    </location>
</feature>
<dbReference type="GO" id="GO:0030915">
    <property type="term" value="C:Smc5-Smc6 complex"/>
    <property type="evidence" value="ECO:0007669"/>
    <property type="project" value="UniProtKB-ARBA"/>
</dbReference>
<comment type="caution">
    <text evidence="12">The sequence shown here is derived from an EMBL/GenBank/DDBJ whole genome shotgun (WGS) entry which is preliminary data.</text>
</comment>
<dbReference type="VEuPathDB" id="FungiDB:BON22_2693"/>
<dbReference type="OMA" id="RFWTSQP"/>
<feature type="coiled-coil region" evidence="10">
    <location>
        <begin position="650"/>
        <end position="729"/>
    </location>
</feature>
<evidence type="ECO:0000256" key="3">
    <source>
        <dbReference type="ARBA" id="ARBA00010171"/>
    </source>
</evidence>